<feature type="non-terminal residue" evidence="2">
    <location>
        <position position="127"/>
    </location>
</feature>
<proteinExistence type="predicted"/>
<feature type="non-terminal residue" evidence="2">
    <location>
        <position position="1"/>
    </location>
</feature>
<evidence type="ECO:0000313" key="2">
    <source>
        <dbReference type="EMBL" id="CAA9346499.1"/>
    </source>
</evidence>
<evidence type="ECO:0000256" key="1">
    <source>
        <dbReference type="SAM" id="MobiDB-lite"/>
    </source>
</evidence>
<name>A0A6J4M0D8_9ACTN</name>
<gene>
    <name evidence="2" type="ORF">AVDCRST_MAG24-1547</name>
</gene>
<feature type="compositionally biased region" description="Low complexity" evidence="1">
    <location>
        <begin position="24"/>
        <end position="50"/>
    </location>
</feature>
<accession>A0A6J4M0D8</accession>
<feature type="compositionally biased region" description="Low complexity" evidence="1">
    <location>
        <begin position="1"/>
        <end position="15"/>
    </location>
</feature>
<reference evidence="2" key="1">
    <citation type="submission" date="2020-02" db="EMBL/GenBank/DDBJ databases">
        <authorList>
            <person name="Meier V. D."/>
        </authorList>
    </citation>
    <scope>NUCLEOTIDE SEQUENCE</scope>
    <source>
        <strain evidence="2">AVDCRST_MAG24</strain>
    </source>
</reference>
<organism evidence="2">
    <name type="scientific">uncultured Nocardioidaceae bacterium</name>
    <dbReference type="NCBI Taxonomy" id="253824"/>
    <lineage>
        <taxon>Bacteria</taxon>
        <taxon>Bacillati</taxon>
        <taxon>Actinomycetota</taxon>
        <taxon>Actinomycetes</taxon>
        <taxon>Propionibacteriales</taxon>
        <taxon>Nocardioidaceae</taxon>
        <taxon>environmental samples</taxon>
    </lineage>
</organism>
<feature type="compositionally biased region" description="Polar residues" evidence="1">
    <location>
        <begin position="110"/>
        <end position="127"/>
    </location>
</feature>
<dbReference type="AlphaFoldDB" id="A0A6J4M0D8"/>
<dbReference type="EMBL" id="CADCUF010000227">
    <property type="protein sequence ID" value="CAA9346499.1"/>
    <property type="molecule type" value="Genomic_DNA"/>
</dbReference>
<feature type="region of interest" description="Disordered" evidence="1">
    <location>
        <begin position="1"/>
        <end position="127"/>
    </location>
</feature>
<feature type="compositionally biased region" description="Low complexity" evidence="1">
    <location>
        <begin position="67"/>
        <end position="82"/>
    </location>
</feature>
<protein>
    <submittedName>
        <fullName evidence="2">Uncharacterized protein</fullName>
    </submittedName>
</protein>
<sequence>CPAGWCTSSSRSTTGTGPGRSTRRCSGGRSGPCRTWTTRWPRPGRATPRRVPASPGSSTGACSGAVTTSRPRGRSSSSTCRASTRRCARSGLRAARPRPAGCPWGRWASLPTSPTPRATWSGSGRTP</sequence>